<feature type="compositionally biased region" description="Polar residues" evidence="2">
    <location>
        <begin position="96"/>
        <end position="142"/>
    </location>
</feature>
<reference evidence="3 4" key="1">
    <citation type="journal article" date="2012" name="BMC Genomics">
        <title>Comparative genomics of the white-rot fungi, Phanerochaete carnosa and P. chrysosporium, to elucidate the genetic basis of the distinct wood types they colonize.</title>
        <authorList>
            <person name="Suzuki H."/>
            <person name="MacDonald J."/>
            <person name="Syed K."/>
            <person name="Salamov A."/>
            <person name="Hori C."/>
            <person name="Aerts A."/>
            <person name="Henrissat B."/>
            <person name="Wiebenga A."/>
            <person name="vanKuyk P.A."/>
            <person name="Barry K."/>
            <person name="Lindquist E."/>
            <person name="LaButti K."/>
            <person name="Lapidus A."/>
            <person name="Lucas S."/>
            <person name="Coutinho P."/>
            <person name="Gong Y."/>
            <person name="Samejima M."/>
            <person name="Mahadevan R."/>
            <person name="Abou-Zaid M."/>
            <person name="de Vries R.P."/>
            <person name="Igarashi K."/>
            <person name="Yadav J.S."/>
            <person name="Grigoriev I.V."/>
            <person name="Master E.R."/>
        </authorList>
    </citation>
    <scope>NUCLEOTIDE SEQUENCE [LARGE SCALE GENOMIC DNA]</scope>
    <source>
        <strain evidence="3 4">HHB-10118-sp</strain>
    </source>
</reference>
<evidence type="ECO:0000313" key="3">
    <source>
        <dbReference type="EMBL" id="EKM58928.1"/>
    </source>
</evidence>
<feature type="region of interest" description="Disordered" evidence="2">
    <location>
        <begin position="1"/>
        <end position="30"/>
    </location>
</feature>
<dbReference type="STRING" id="650164.K5W4W0"/>
<accession>K5W4W0</accession>
<dbReference type="InParanoid" id="K5W4W0"/>
<dbReference type="GeneID" id="18914546"/>
<protein>
    <submittedName>
        <fullName evidence="3">Uncharacterized protein</fullName>
    </submittedName>
</protein>
<organism evidence="3 4">
    <name type="scientific">Phanerochaete carnosa (strain HHB-10118-sp)</name>
    <name type="common">White-rot fungus</name>
    <name type="synonym">Peniophora carnosa</name>
    <dbReference type="NCBI Taxonomy" id="650164"/>
    <lineage>
        <taxon>Eukaryota</taxon>
        <taxon>Fungi</taxon>
        <taxon>Dikarya</taxon>
        <taxon>Basidiomycota</taxon>
        <taxon>Agaricomycotina</taxon>
        <taxon>Agaricomycetes</taxon>
        <taxon>Polyporales</taxon>
        <taxon>Phanerochaetaceae</taxon>
        <taxon>Phanerochaete</taxon>
    </lineage>
</organism>
<feature type="coiled-coil region" evidence="1">
    <location>
        <begin position="337"/>
        <end position="364"/>
    </location>
</feature>
<feature type="compositionally biased region" description="Low complexity" evidence="2">
    <location>
        <begin position="254"/>
        <end position="276"/>
    </location>
</feature>
<dbReference type="HOGENOM" id="CLU_572517_0_0_1"/>
<dbReference type="KEGG" id="pco:PHACADRAFT_249048"/>
<feature type="compositionally biased region" description="Low complexity" evidence="2">
    <location>
        <begin position="216"/>
        <end position="231"/>
    </location>
</feature>
<feature type="compositionally biased region" description="Polar residues" evidence="2">
    <location>
        <begin position="1"/>
        <end position="18"/>
    </location>
</feature>
<gene>
    <name evidence="3" type="ORF">PHACADRAFT_249048</name>
</gene>
<proteinExistence type="predicted"/>
<name>K5W4W0_PHACS</name>
<dbReference type="EMBL" id="JH930469">
    <property type="protein sequence ID" value="EKM58928.1"/>
    <property type="molecule type" value="Genomic_DNA"/>
</dbReference>
<feature type="compositionally biased region" description="Polar residues" evidence="2">
    <location>
        <begin position="178"/>
        <end position="191"/>
    </location>
</feature>
<dbReference type="AlphaFoldDB" id="K5W4W0"/>
<feature type="compositionally biased region" description="Polar residues" evidence="2">
    <location>
        <begin position="200"/>
        <end position="215"/>
    </location>
</feature>
<evidence type="ECO:0000256" key="1">
    <source>
        <dbReference type="SAM" id="Coils"/>
    </source>
</evidence>
<feature type="compositionally biased region" description="Polar residues" evidence="2">
    <location>
        <begin position="72"/>
        <end position="88"/>
    </location>
</feature>
<evidence type="ECO:0000313" key="4">
    <source>
        <dbReference type="Proteomes" id="UP000008370"/>
    </source>
</evidence>
<keyword evidence="1" id="KW-0175">Coiled coil</keyword>
<evidence type="ECO:0000256" key="2">
    <source>
        <dbReference type="SAM" id="MobiDB-lite"/>
    </source>
</evidence>
<keyword evidence="4" id="KW-1185">Reference proteome</keyword>
<dbReference type="Proteomes" id="UP000008370">
    <property type="component" value="Unassembled WGS sequence"/>
</dbReference>
<dbReference type="RefSeq" id="XP_007391516.1">
    <property type="nucleotide sequence ID" value="XM_007391454.1"/>
</dbReference>
<feature type="region of interest" description="Disordered" evidence="2">
    <location>
        <begin position="72"/>
        <end position="286"/>
    </location>
</feature>
<feature type="compositionally biased region" description="Low complexity" evidence="2">
    <location>
        <begin position="151"/>
        <end position="170"/>
    </location>
</feature>
<sequence>MSAQQTNATPGPSYQSQAHPVANSGAERVNADHLYQQQLQYQIHSYQQQQMATLRATQAQYLPRLHSYAQAHQSVQAQQGSGIPQSLSAPHVPPQRSATHPSITIPSNVIDLTQPGASTPPSTDASRHTPTAPLSVTSSRPNSAIHPRSVSSTYPQSPSTPFQPTQQSYTAPPAPRQGWQQHGQPSPNYYVQQAPPAAVGTSSARHPSQASQPAYQNQSSPIHPQPQQQPLRPQPPTQSHPQPHSHFPVPPQQPQTQAHVQPHPQQQTQETSQQPDPRARPASTHALTHAQSVLQQSAGYLEYAYRSGVVSVAREFDMLNEKMTTLTAEHTRLAAENTRLTDLNRGAEEERVFLRQERARLLEELAKVQQPEQQDIGEAKEIAKRLLTMCRMYEAALQQARVETEKLREVNALMARQLYSSNAPGAEVADADAAIVRVGGLSVPKGLVDAVKQTIVQQYEAKLAQGACTVSSGALLS</sequence>